<dbReference type="InterPro" id="IPR000092">
    <property type="entry name" value="Polyprenyl_synt"/>
</dbReference>
<accession>A0A3N1XG39</accession>
<dbReference type="SFLD" id="SFLDS00005">
    <property type="entry name" value="Isoprenoid_Synthase_Type_I"/>
    <property type="match status" value="1"/>
</dbReference>
<dbReference type="GO" id="GO:0004659">
    <property type="term" value="F:prenyltransferase activity"/>
    <property type="evidence" value="ECO:0007669"/>
    <property type="project" value="InterPro"/>
</dbReference>
<evidence type="ECO:0000256" key="1">
    <source>
        <dbReference type="ARBA" id="ARBA00001946"/>
    </source>
</evidence>
<reference evidence="7 8" key="1">
    <citation type="submission" date="2018-11" db="EMBL/GenBank/DDBJ databases">
        <title>Genomic Encyclopedia of Type Strains, Phase IV (KMG-IV): sequencing the most valuable type-strain genomes for metagenomic binning, comparative biology and taxonomic classification.</title>
        <authorList>
            <person name="Goeker M."/>
        </authorList>
    </citation>
    <scope>NUCLEOTIDE SEQUENCE [LARGE SCALE GENOMIC DNA]</scope>
    <source>
        <strain evidence="7 8">DSM 26537</strain>
    </source>
</reference>
<dbReference type="SUPFAM" id="SSF48576">
    <property type="entry name" value="Terpenoid synthases"/>
    <property type="match status" value="1"/>
</dbReference>
<comment type="cofactor">
    <cofactor evidence="1">
        <name>Mg(2+)</name>
        <dbReference type="ChEBI" id="CHEBI:18420"/>
    </cofactor>
</comment>
<keyword evidence="8" id="KW-1185">Reference proteome</keyword>
<protein>
    <submittedName>
        <fullName evidence="7">Heptaprenyl diphosphate synthase</fullName>
    </submittedName>
</protein>
<comment type="caution">
    <text evidence="7">The sequence shown here is derived from an EMBL/GenBank/DDBJ whole genome shotgun (WGS) entry which is preliminary data.</text>
</comment>
<dbReference type="GO" id="GO:0046872">
    <property type="term" value="F:metal ion binding"/>
    <property type="evidence" value="ECO:0007669"/>
    <property type="project" value="UniProtKB-KW"/>
</dbReference>
<dbReference type="PANTHER" id="PTHR12001">
    <property type="entry name" value="GERANYLGERANYL PYROPHOSPHATE SYNTHASE"/>
    <property type="match status" value="1"/>
</dbReference>
<name>A0A3N1XG39_9FIRM</name>
<evidence type="ECO:0000256" key="4">
    <source>
        <dbReference type="ARBA" id="ARBA00022723"/>
    </source>
</evidence>
<sequence>MTNKTLNLNKNECITYDKAIQLVKDEVDNILSTSPLIIRGYTKHLTNSRGKFIRAMSVIMCAEKEDGNIHPDAIKIAAAIEILHLATLVHDDVIDNADLRRGEITLQKKYGKRTAVICGDYLLCTALRLTTSIENAGDYLKLNMPDYMGKVCLGELNQHINNTNLNLSVYQYLKIISGKTAALFEASFYAGALFLENQKTDLNKYRQLGFYIGMIFQLTDDCIDFENTRDEALKPVQSDYEQGVITLPLIHALKNLGGFKDKAKQEGVTREEINEAVKKTGGLDFTRIMVQKYHNKSMKLITQLDAHDIKKDKLILILNKAARLA</sequence>
<keyword evidence="4" id="KW-0479">Metal-binding</keyword>
<dbReference type="Pfam" id="PF00348">
    <property type="entry name" value="polyprenyl_synt"/>
    <property type="match status" value="1"/>
</dbReference>
<dbReference type="InterPro" id="IPR008949">
    <property type="entry name" value="Isoprenoid_synthase_dom_sf"/>
</dbReference>
<dbReference type="Gene3D" id="1.10.600.10">
    <property type="entry name" value="Farnesyl Diphosphate Synthase"/>
    <property type="match status" value="1"/>
</dbReference>
<dbReference type="GO" id="GO:0008299">
    <property type="term" value="P:isoprenoid biosynthetic process"/>
    <property type="evidence" value="ECO:0007669"/>
    <property type="project" value="InterPro"/>
</dbReference>
<dbReference type="PROSITE" id="PS00723">
    <property type="entry name" value="POLYPRENYL_SYNTHASE_1"/>
    <property type="match status" value="1"/>
</dbReference>
<proteinExistence type="inferred from homology"/>
<evidence type="ECO:0000256" key="6">
    <source>
        <dbReference type="RuleBase" id="RU004466"/>
    </source>
</evidence>
<evidence type="ECO:0000313" key="8">
    <source>
        <dbReference type="Proteomes" id="UP000273083"/>
    </source>
</evidence>
<evidence type="ECO:0000313" key="7">
    <source>
        <dbReference type="EMBL" id="ROR25680.1"/>
    </source>
</evidence>
<evidence type="ECO:0000256" key="5">
    <source>
        <dbReference type="ARBA" id="ARBA00022842"/>
    </source>
</evidence>
<keyword evidence="3 6" id="KW-0808">Transferase</keyword>
<dbReference type="AlphaFoldDB" id="A0A3N1XG39"/>
<dbReference type="PANTHER" id="PTHR12001:SF69">
    <property type="entry name" value="ALL TRANS-POLYPRENYL-DIPHOSPHATE SYNTHASE PDSS1"/>
    <property type="match status" value="1"/>
</dbReference>
<dbReference type="InterPro" id="IPR033749">
    <property type="entry name" value="Polyprenyl_synt_CS"/>
</dbReference>
<evidence type="ECO:0000256" key="3">
    <source>
        <dbReference type="ARBA" id="ARBA00022679"/>
    </source>
</evidence>
<dbReference type="Proteomes" id="UP000273083">
    <property type="component" value="Unassembled WGS sequence"/>
</dbReference>
<keyword evidence="5" id="KW-0460">Magnesium</keyword>
<organism evidence="7 8">
    <name type="scientific">Mobilisporobacter senegalensis</name>
    <dbReference type="NCBI Taxonomy" id="1329262"/>
    <lineage>
        <taxon>Bacteria</taxon>
        <taxon>Bacillati</taxon>
        <taxon>Bacillota</taxon>
        <taxon>Clostridia</taxon>
        <taxon>Lachnospirales</taxon>
        <taxon>Lachnospiraceae</taxon>
        <taxon>Mobilisporobacter</taxon>
    </lineage>
</organism>
<dbReference type="EMBL" id="RJVG01000010">
    <property type="protein sequence ID" value="ROR25680.1"/>
    <property type="molecule type" value="Genomic_DNA"/>
</dbReference>
<gene>
    <name evidence="7" type="ORF">EDD66_11036</name>
</gene>
<comment type="similarity">
    <text evidence="2 6">Belongs to the FPP/GGPP synthase family.</text>
</comment>
<evidence type="ECO:0000256" key="2">
    <source>
        <dbReference type="ARBA" id="ARBA00006706"/>
    </source>
</evidence>
<dbReference type="OrthoDB" id="9805316at2"/>